<proteinExistence type="predicted"/>
<protein>
    <submittedName>
        <fullName evidence="1">Uncharacterized protein</fullName>
    </submittedName>
</protein>
<sequence>MKFKPFFFLLVLIISNQAVAEDKLEMEGISIVGNSELPKSLYIVPWKSPDKRASAGKPVNSLINEILAPIEREAFQRRLKYFAVQ</sequence>
<reference evidence="1" key="1">
    <citation type="submission" date="2018-06" db="EMBL/GenBank/DDBJ databases">
        <authorList>
            <person name="Zhirakovskaya E."/>
        </authorList>
    </citation>
    <scope>NUCLEOTIDE SEQUENCE</scope>
</reference>
<organism evidence="1">
    <name type="scientific">hydrothermal vent metagenome</name>
    <dbReference type="NCBI Taxonomy" id="652676"/>
    <lineage>
        <taxon>unclassified sequences</taxon>
        <taxon>metagenomes</taxon>
        <taxon>ecological metagenomes</taxon>
    </lineage>
</organism>
<evidence type="ECO:0000313" key="1">
    <source>
        <dbReference type="EMBL" id="VAW59277.1"/>
    </source>
</evidence>
<dbReference type="AlphaFoldDB" id="A0A3B0X8M9"/>
<gene>
    <name evidence="1" type="ORF">MNBD_GAMMA08-298</name>
</gene>
<name>A0A3B0X8M9_9ZZZZ</name>
<accession>A0A3B0X8M9</accession>
<dbReference type="EMBL" id="UOFH01000069">
    <property type="protein sequence ID" value="VAW59277.1"/>
    <property type="molecule type" value="Genomic_DNA"/>
</dbReference>